<evidence type="ECO:0000313" key="5">
    <source>
        <dbReference type="EMBL" id="MFD1721928.1"/>
    </source>
</evidence>
<evidence type="ECO:0000256" key="2">
    <source>
        <dbReference type="SAM" id="Phobius"/>
    </source>
</evidence>
<organism evidence="5 6">
    <name type="scientific">Amnibacterium endophyticum</name>
    <dbReference type="NCBI Taxonomy" id="2109337"/>
    <lineage>
        <taxon>Bacteria</taxon>
        <taxon>Bacillati</taxon>
        <taxon>Actinomycetota</taxon>
        <taxon>Actinomycetes</taxon>
        <taxon>Micrococcales</taxon>
        <taxon>Microbacteriaceae</taxon>
        <taxon>Amnibacterium</taxon>
    </lineage>
</organism>
<reference evidence="6" key="1">
    <citation type="journal article" date="2019" name="Int. J. Syst. Evol. Microbiol.">
        <title>The Global Catalogue of Microorganisms (GCM) 10K type strain sequencing project: providing services to taxonomists for standard genome sequencing and annotation.</title>
        <authorList>
            <consortium name="The Broad Institute Genomics Platform"/>
            <consortium name="The Broad Institute Genome Sequencing Center for Infectious Disease"/>
            <person name="Wu L."/>
            <person name="Ma J."/>
        </authorList>
    </citation>
    <scope>NUCLEOTIDE SEQUENCE [LARGE SCALE GENOMIC DNA]</scope>
    <source>
        <strain evidence="6">CGMCC 1.12471</strain>
    </source>
</reference>
<protein>
    <submittedName>
        <fullName evidence="5">DUF4349 domain-containing protein</fullName>
    </submittedName>
</protein>
<feature type="region of interest" description="Disordered" evidence="1">
    <location>
        <begin position="34"/>
        <end position="71"/>
    </location>
</feature>
<dbReference type="Proteomes" id="UP001597347">
    <property type="component" value="Unassembled WGS sequence"/>
</dbReference>
<keyword evidence="2" id="KW-0812">Transmembrane</keyword>
<evidence type="ECO:0000259" key="4">
    <source>
        <dbReference type="Pfam" id="PF14257"/>
    </source>
</evidence>
<sequence>MRRRLVPALAGRRLVPALAVVLVTAGALTACTAGASSGSTAGGGASSARFQAGEGRMPTASGGTAAAASSQARSVVTTGTVRLVADRPIAAAEAITRLAEGAGGRVGTSNEDPAGRASARLTLRIPADRFDDVLAGVKRQGEVRDVSIDATDVTAQVTDFAVRIANLRASIDRLRTLLAQAQDADALVRIESTLTERQTSLEQLLAQQRDLADRVSYATLSVSVVTPAAAPAQGPGDFLAGVAVGWDGLVRAVAATLVGLGVALPWLAVLAAAGGAGLLIRRRVRRRPSSA</sequence>
<dbReference type="PROSITE" id="PS51257">
    <property type="entry name" value="PROKAR_LIPOPROTEIN"/>
    <property type="match status" value="1"/>
</dbReference>
<keyword evidence="3" id="KW-0732">Signal</keyword>
<dbReference type="EMBL" id="JBHUEA010000014">
    <property type="protein sequence ID" value="MFD1721928.1"/>
    <property type="molecule type" value="Genomic_DNA"/>
</dbReference>
<comment type="caution">
    <text evidence="5">The sequence shown here is derived from an EMBL/GenBank/DDBJ whole genome shotgun (WGS) entry which is preliminary data.</text>
</comment>
<feature type="signal peptide" evidence="3">
    <location>
        <begin position="1"/>
        <end position="19"/>
    </location>
</feature>
<keyword evidence="6" id="KW-1185">Reference proteome</keyword>
<feature type="compositionally biased region" description="Low complexity" evidence="1">
    <location>
        <begin position="59"/>
        <end position="71"/>
    </location>
</feature>
<dbReference type="Pfam" id="PF14257">
    <property type="entry name" value="DUF4349"/>
    <property type="match status" value="1"/>
</dbReference>
<keyword evidence="2" id="KW-1133">Transmembrane helix</keyword>
<accession>A0ABW4LFB6</accession>
<feature type="domain" description="DUF4349" evidence="4">
    <location>
        <begin position="73"/>
        <end position="276"/>
    </location>
</feature>
<evidence type="ECO:0000256" key="3">
    <source>
        <dbReference type="SAM" id="SignalP"/>
    </source>
</evidence>
<dbReference type="InterPro" id="IPR025645">
    <property type="entry name" value="DUF4349"/>
</dbReference>
<dbReference type="RefSeq" id="WP_377934596.1">
    <property type="nucleotide sequence ID" value="NZ_JBHUEA010000014.1"/>
</dbReference>
<keyword evidence="2" id="KW-0472">Membrane</keyword>
<name>A0ABW4LFB6_9MICO</name>
<feature type="chain" id="PRO_5045851322" evidence="3">
    <location>
        <begin position="20"/>
        <end position="291"/>
    </location>
</feature>
<feature type="transmembrane region" description="Helical" evidence="2">
    <location>
        <begin position="257"/>
        <end position="280"/>
    </location>
</feature>
<gene>
    <name evidence="5" type="ORF">ACFSBI_10220</name>
</gene>
<evidence type="ECO:0000256" key="1">
    <source>
        <dbReference type="SAM" id="MobiDB-lite"/>
    </source>
</evidence>
<evidence type="ECO:0000313" key="6">
    <source>
        <dbReference type="Proteomes" id="UP001597347"/>
    </source>
</evidence>
<proteinExistence type="predicted"/>